<dbReference type="GO" id="GO:0016020">
    <property type="term" value="C:membrane"/>
    <property type="evidence" value="ECO:0007669"/>
    <property type="project" value="InterPro"/>
</dbReference>
<keyword evidence="1" id="KW-1133">Transmembrane helix</keyword>
<name>A0A517NYE5_9BACT</name>
<sequence>MNLPLFPFDATAITVTTTVWVGVFVSVFFNLRLGWTLSGLVIPGYLVPLLITRPITGGVIVLEAALTYFLVVLLSEGPRRAAYWSSLFGRDRFFVILLVSVIVRAVLDGFVLPAVGRIAVEDYGINFDYRNNLHSFGLIVVALIANYFWKPGMMRGLPPLATCVVITYIVIQWVLVPYTNFNIGTFHLLYDDLTTSLMASPKAYIIVLTTAYVASWMNLRYAWDFNGILIPALLGLLWHDPSKILISGVECILLCVVGTYLMRLSVFRKMTIQGSRKILFFFTICFVYRLLMCHLLARFYPTFNPTDAFGFGYLLSTLMAIKINDKQKAVAMLFGTAKVSMLGAVIGSFIGFAFFCGPRIAFSFSTVPQSVSAESTQIQIDRIDLPLHQVIRSEKTLLYQKRRRDSYVAPTQSELAKFRRVLDKMAQLQTPLRPGVLDSLAPMLQQINYYGSLIQNRYLYLREKSPANGWGVYVVDLGSTEGNRFQVPTPLGEWGTLESGVSLFQNFPSRTLAVAGTSRHVNFGGEADVIAEPATMFNVFRQSFQEGATVQVRGYTTSIFRQLRAAENAESRPSEILSEQLLSTDSRVYVRGAIPGDMSLAKLKDLTGTLDVRWNASPTDNLLRDWSRGDHVELILNRNDRRRLIAQLGVNEPKRDGALANFQTVELSLNDWLVGIKKRLVLQGTDAYIPARVEEMLFMDQEVFSPLIALLGKLPAEAGTLPRSDVGATESPRLPWLTEAVADELVSINDAAASQNYVVTLIVDEENEATFVAVSELPTVDAKGWGTFVFRPGLSDAFAVEVPRPLFERRSFDFGVNLFERPRGAAMLVAGAHPRANLDGSADISKAANRVNLFNLVRHVLLRQVGDRPFLISQARAIQAPVQADVVVATDDGARSLAELSPLKDQLLRQLRDDRLSIAFVDGGKETAGYELGILMQATSVQVSQNKEVLSLWLSPSLRSKFREQTDNYALTAQFEASGIPSVQEKLVSYLQGLGFNDGDPISGAHLPDTLRSKLVTYAKTNDVVQLFKLAKHHPQWRFLRVVDGVSGQAFLVMRHCESDFPCILNLTGAFGDHQHQIDTYRHSDVLSFAKSRTLWLFPVEVGKAGGERLRARPAVIEPKASVDLVLRGAL</sequence>
<evidence type="ECO:0008006" key="4">
    <source>
        <dbReference type="Google" id="ProtNLM"/>
    </source>
</evidence>
<dbReference type="Proteomes" id="UP000319817">
    <property type="component" value="Chromosome"/>
</dbReference>
<feature type="transmembrane region" description="Helical" evidence="1">
    <location>
        <begin position="303"/>
        <end position="321"/>
    </location>
</feature>
<evidence type="ECO:0000313" key="3">
    <source>
        <dbReference type="Proteomes" id="UP000319817"/>
    </source>
</evidence>
<dbReference type="OrthoDB" id="7877092at2"/>
<organism evidence="2 3">
    <name type="scientific">Stieleria marina</name>
    <dbReference type="NCBI Taxonomy" id="1930275"/>
    <lineage>
        <taxon>Bacteria</taxon>
        <taxon>Pseudomonadati</taxon>
        <taxon>Planctomycetota</taxon>
        <taxon>Planctomycetia</taxon>
        <taxon>Pirellulales</taxon>
        <taxon>Pirellulaceae</taxon>
        <taxon>Stieleria</taxon>
    </lineage>
</organism>
<dbReference type="RefSeq" id="WP_145419868.1">
    <property type="nucleotide sequence ID" value="NZ_CP036526.1"/>
</dbReference>
<dbReference type="EMBL" id="CP036526">
    <property type="protein sequence ID" value="QDT12145.1"/>
    <property type="molecule type" value="Genomic_DNA"/>
</dbReference>
<dbReference type="InterPro" id="IPR008338">
    <property type="entry name" value="Capsule_biosynth_CapC"/>
</dbReference>
<gene>
    <name evidence="2" type="ORF">K239x_41530</name>
</gene>
<feature type="transmembrane region" description="Helical" evidence="1">
    <location>
        <begin position="156"/>
        <end position="175"/>
    </location>
</feature>
<dbReference type="GO" id="GO:0045227">
    <property type="term" value="P:capsule polysaccharide biosynthetic process"/>
    <property type="evidence" value="ECO:0007669"/>
    <property type="project" value="InterPro"/>
</dbReference>
<keyword evidence="1" id="KW-0812">Transmembrane</keyword>
<protein>
    <recommendedName>
        <fullName evidence="4">Capsule biosynthesis CapC</fullName>
    </recommendedName>
</protein>
<feature type="transmembrane region" description="Helical" evidence="1">
    <location>
        <begin position="55"/>
        <end position="74"/>
    </location>
</feature>
<dbReference type="AlphaFoldDB" id="A0A517NYE5"/>
<feature type="transmembrane region" description="Helical" evidence="1">
    <location>
        <begin position="221"/>
        <end position="238"/>
    </location>
</feature>
<feature type="transmembrane region" description="Helical" evidence="1">
    <location>
        <begin position="278"/>
        <end position="297"/>
    </location>
</feature>
<evidence type="ECO:0000313" key="2">
    <source>
        <dbReference type="EMBL" id="QDT12145.1"/>
    </source>
</evidence>
<feature type="transmembrane region" description="Helical" evidence="1">
    <location>
        <begin position="94"/>
        <end position="120"/>
    </location>
</feature>
<proteinExistence type="predicted"/>
<feature type="transmembrane region" description="Helical" evidence="1">
    <location>
        <begin position="195"/>
        <end position="214"/>
    </location>
</feature>
<feature type="transmembrane region" description="Helical" evidence="1">
    <location>
        <begin position="12"/>
        <end position="35"/>
    </location>
</feature>
<feature type="transmembrane region" description="Helical" evidence="1">
    <location>
        <begin position="333"/>
        <end position="355"/>
    </location>
</feature>
<feature type="transmembrane region" description="Helical" evidence="1">
    <location>
        <begin position="132"/>
        <end position="149"/>
    </location>
</feature>
<dbReference type="Pfam" id="PF14102">
    <property type="entry name" value="Caps_synth_CapC"/>
    <property type="match status" value="2"/>
</dbReference>
<accession>A0A517NYE5</accession>
<evidence type="ECO:0000256" key="1">
    <source>
        <dbReference type="SAM" id="Phobius"/>
    </source>
</evidence>
<keyword evidence="3" id="KW-1185">Reference proteome</keyword>
<feature type="transmembrane region" description="Helical" evidence="1">
    <location>
        <begin position="244"/>
        <end position="266"/>
    </location>
</feature>
<keyword evidence="1" id="KW-0472">Membrane</keyword>
<reference evidence="2 3" key="1">
    <citation type="submission" date="2019-02" db="EMBL/GenBank/DDBJ databases">
        <title>Deep-cultivation of Planctomycetes and their phenomic and genomic characterization uncovers novel biology.</title>
        <authorList>
            <person name="Wiegand S."/>
            <person name="Jogler M."/>
            <person name="Boedeker C."/>
            <person name="Pinto D."/>
            <person name="Vollmers J."/>
            <person name="Rivas-Marin E."/>
            <person name="Kohn T."/>
            <person name="Peeters S.H."/>
            <person name="Heuer A."/>
            <person name="Rast P."/>
            <person name="Oberbeckmann S."/>
            <person name="Bunk B."/>
            <person name="Jeske O."/>
            <person name="Meyerdierks A."/>
            <person name="Storesund J.E."/>
            <person name="Kallscheuer N."/>
            <person name="Luecker S."/>
            <person name="Lage O.M."/>
            <person name="Pohl T."/>
            <person name="Merkel B.J."/>
            <person name="Hornburger P."/>
            <person name="Mueller R.-W."/>
            <person name="Bruemmer F."/>
            <person name="Labrenz M."/>
            <person name="Spormann A.M."/>
            <person name="Op den Camp H."/>
            <person name="Overmann J."/>
            <person name="Amann R."/>
            <person name="Jetten M.S.M."/>
            <person name="Mascher T."/>
            <person name="Medema M.H."/>
            <person name="Devos D.P."/>
            <person name="Kaster A.-K."/>
            <person name="Ovreas L."/>
            <person name="Rohde M."/>
            <person name="Galperin M.Y."/>
            <person name="Jogler C."/>
        </authorList>
    </citation>
    <scope>NUCLEOTIDE SEQUENCE [LARGE SCALE GENOMIC DNA]</scope>
    <source>
        <strain evidence="2 3">K23_9</strain>
    </source>
</reference>